<dbReference type="Pfam" id="PF20431">
    <property type="entry name" value="E_motif"/>
    <property type="match status" value="1"/>
</dbReference>
<dbReference type="GO" id="GO:0009451">
    <property type="term" value="P:RNA modification"/>
    <property type="evidence" value="ECO:0007669"/>
    <property type="project" value="InterPro"/>
</dbReference>
<accession>W9QZ64</accession>
<organism evidence="3 4">
    <name type="scientific">Morus notabilis</name>
    <dbReference type="NCBI Taxonomy" id="981085"/>
    <lineage>
        <taxon>Eukaryota</taxon>
        <taxon>Viridiplantae</taxon>
        <taxon>Streptophyta</taxon>
        <taxon>Embryophyta</taxon>
        <taxon>Tracheophyta</taxon>
        <taxon>Spermatophyta</taxon>
        <taxon>Magnoliopsida</taxon>
        <taxon>eudicotyledons</taxon>
        <taxon>Gunneridae</taxon>
        <taxon>Pentapetalae</taxon>
        <taxon>rosids</taxon>
        <taxon>fabids</taxon>
        <taxon>Rosales</taxon>
        <taxon>Moraceae</taxon>
        <taxon>Moreae</taxon>
        <taxon>Morus</taxon>
    </lineage>
</organism>
<name>W9QZ64_9ROSA</name>
<dbReference type="AlphaFoldDB" id="W9QZ64"/>
<gene>
    <name evidence="3" type="ORF">L484_013060</name>
</gene>
<dbReference type="NCBIfam" id="TIGR00756">
    <property type="entry name" value="PPR"/>
    <property type="match status" value="5"/>
</dbReference>
<evidence type="ECO:0008006" key="5">
    <source>
        <dbReference type="Google" id="ProtNLM"/>
    </source>
</evidence>
<dbReference type="InterPro" id="IPR002885">
    <property type="entry name" value="PPR_rpt"/>
</dbReference>
<keyword evidence="1" id="KW-0677">Repeat</keyword>
<evidence type="ECO:0000256" key="1">
    <source>
        <dbReference type="ARBA" id="ARBA00022737"/>
    </source>
</evidence>
<evidence type="ECO:0000313" key="4">
    <source>
        <dbReference type="Proteomes" id="UP000030645"/>
    </source>
</evidence>
<dbReference type="GO" id="GO:0003723">
    <property type="term" value="F:RNA binding"/>
    <property type="evidence" value="ECO:0007669"/>
    <property type="project" value="InterPro"/>
</dbReference>
<feature type="repeat" description="PPR" evidence="2">
    <location>
        <begin position="175"/>
        <end position="209"/>
    </location>
</feature>
<dbReference type="Proteomes" id="UP000030645">
    <property type="component" value="Unassembled WGS sequence"/>
</dbReference>
<dbReference type="PROSITE" id="PS51375">
    <property type="entry name" value="PPR"/>
    <property type="match status" value="4"/>
</dbReference>
<dbReference type="InterPro" id="IPR046848">
    <property type="entry name" value="E_motif"/>
</dbReference>
<dbReference type="InterPro" id="IPR046960">
    <property type="entry name" value="PPR_At4g14850-like_plant"/>
</dbReference>
<sequence>MNHGRLATIRPSSFSLSTKHNKPVLSNHDHISHPTADNISSSLQHYINSDNPSNGQKIHTHVLKYGFNPNLNISIKLLILHLKCGSLKYARQVFDELPHRTLSAYNYIISGYLKQGQVEESLGLVRGLVFSGQKPDGYTFSMLLKASTCAGCVRLPRSLGRVVHAQIMKSDVTADDVLYTALVDSYVKNGKVGYARRVFDMMFERTVVCSTSMITGYMNEGSFEDAEEIFRKTVVKDIVAFNAMIEGYSKSIEHASKSLEMYIDMQRMNFRPNISTFASVIGACSVLATFEVAQQVQGQLRKTPLFAHIKIGSALIDMNSKCGRIEVARKVFDEMPEKNVFSWTSMIDGYGKNGYPYEALELFSIMQKEYHIEPNFITFLGAISACGHAGLVDKGLEIFESMERDYSLKSGMEHYACIVDLLGRAGRLNQAWEFVKAMPEKPNSDVWAALLSSCRLHGNLDMASVAAKELFKLNSKDRPGAFVALSNTLAAAGKWDSVSELRETMKSTQKGIILGRQSLCDGSFREVLCCPRCEPEATLLLNLEEALQKW</sequence>
<feature type="repeat" description="PPR" evidence="2">
    <location>
        <begin position="339"/>
        <end position="369"/>
    </location>
</feature>
<evidence type="ECO:0000313" key="3">
    <source>
        <dbReference type="EMBL" id="EXB59940.1"/>
    </source>
</evidence>
<dbReference type="eggNOG" id="KOG4197">
    <property type="taxonomic scope" value="Eukaryota"/>
</dbReference>
<dbReference type="Pfam" id="PF01535">
    <property type="entry name" value="PPR"/>
    <property type="match status" value="5"/>
</dbReference>
<dbReference type="Pfam" id="PF13041">
    <property type="entry name" value="PPR_2"/>
    <property type="match status" value="2"/>
</dbReference>
<dbReference type="Gene3D" id="1.25.40.10">
    <property type="entry name" value="Tetratricopeptide repeat domain"/>
    <property type="match status" value="3"/>
</dbReference>
<dbReference type="PANTHER" id="PTHR47926:SF535">
    <property type="entry name" value="PENTACOTRIPEPTIDE-REPEAT REGION OF PRORP DOMAIN-CONTAINING PROTEIN"/>
    <property type="match status" value="1"/>
</dbReference>
<dbReference type="FunFam" id="1.25.40.10:FF:000090">
    <property type="entry name" value="Pentatricopeptide repeat-containing protein, chloroplastic"/>
    <property type="match status" value="1"/>
</dbReference>
<reference evidence="4" key="1">
    <citation type="submission" date="2013-01" db="EMBL/GenBank/DDBJ databases">
        <title>Draft Genome Sequence of a Mulberry Tree, Morus notabilis C.K. Schneid.</title>
        <authorList>
            <person name="He N."/>
            <person name="Zhao S."/>
        </authorList>
    </citation>
    <scope>NUCLEOTIDE SEQUENCE</scope>
</reference>
<evidence type="ECO:0000256" key="2">
    <source>
        <dbReference type="PROSITE-ProRule" id="PRU00708"/>
    </source>
</evidence>
<proteinExistence type="predicted"/>
<feature type="repeat" description="PPR" evidence="2">
    <location>
        <begin position="101"/>
        <end position="135"/>
    </location>
</feature>
<dbReference type="PANTHER" id="PTHR47926">
    <property type="entry name" value="PENTATRICOPEPTIDE REPEAT-CONTAINING PROTEIN"/>
    <property type="match status" value="1"/>
</dbReference>
<dbReference type="EMBL" id="KE344391">
    <property type="protein sequence ID" value="EXB59940.1"/>
    <property type="molecule type" value="Genomic_DNA"/>
</dbReference>
<protein>
    <recommendedName>
        <fullName evidence="5">Pentatricopeptide repeat-containing protein</fullName>
    </recommendedName>
</protein>
<dbReference type="InterPro" id="IPR011990">
    <property type="entry name" value="TPR-like_helical_dom_sf"/>
</dbReference>
<feature type="repeat" description="PPR" evidence="2">
    <location>
        <begin position="237"/>
        <end position="272"/>
    </location>
</feature>
<keyword evidence="4" id="KW-1185">Reference proteome</keyword>